<evidence type="ECO:0000313" key="1">
    <source>
        <dbReference type="EMBL" id="SPM29634.1"/>
    </source>
</evidence>
<dbReference type="InterPro" id="IPR018721">
    <property type="entry name" value="DUF2252"/>
</dbReference>
<gene>
    <name evidence="1" type="ORF">MTAB308_3126</name>
</gene>
<dbReference type="Proteomes" id="UP000241595">
    <property type="component" value="Unassembled WGS sequence"/>
</dbReference>
<dbReference type="Pfam" id="PF10009">
    <property type="entry name" value="DUF2252"/>
    <property type="match status" value="1"/>
</dbReference>
<evidence type="ECO:0008006" key="3">
    <source>
        <dbReference type="Google" id="ProtNLM"/>
    </source>
</evidence>
<dbReference type="STRING" id="1841859.GCA_900157385_03126"/>
<dbReference type="RefSeq" id="WP_077100388.1">
    <property type="nucleotide sequence ID" value="NZ_LT717701.1"/>
</dbReference>
<evidence type="ECO:0000313" key="2">
    <source>
        <dbReference type="Proteomes" id="UP000241595"/>
    </source>
</evidence>
<keyword evidence="2" id="KW-1185">Reference proteome</keyword>
<dbReference type="PANTHER" id="PTHR39441:SF1">
    <property type="entry name" value="DUF2252 DOMAIN-CONTAINING PROTEIN"/>
    <property type="match status" value="1"/>
</dbReference>
<organism evidence="1 2">
    <name type="scientific">Mycobacterium terramassiliense</name>
    <dbReference type="NCBI Taxonomy" id="1841859"/>
    <lineage>
        <taxon>Bacteria</taxon>
        <taxon>Bacillati</taxon>
        <taxon>Actinomycetota</taxon>
        <taxon>Actinomycetes</taxon>
        <taxon>Mycobacteriales</taxon>
        <taxon>Mycobacteriaceae</taxon>
        <taxon>Mycobacterium</taxon>
    </lineage>
</organism>
<dbReference type="AlphaFoldDB" id="A0A2U3NDY7"/>
<proteinExistence type="predicted"/>
<dbReference type="PANTHER" id="PTHR39441">
    <property type="entry name" value="DUF2252 DOMAIN-CONTAINING PROTEIN"/>
    <property type="match status" value="1"/>
</dbReference>
<accession>A0A2U3NDY7</accession>
<dbReference type="EMBL" id="FTRV01000013">
    <property type="protein sequence ID" value="SPM29634.1"/>
    <property type="molecule type" value="Genomic_DNA"/>
</dbReference>
<name>A0A2U3NDY7_9MYCO</name>
<sequence length="466" mass="50506">MPQRVLRDRLIELEVPGEDVARGRALRKTVPRRALAQLVPANRSAVEILVAQNAGRLSELVPLRFARMLADPFSFYRGSAAVMAADLAASPSSGIEIMCCGDAHVSNFGLYAAPHRSIVFDLNDFDEAAVAPAEWDVKRLVTSAIIGGRHAGYPAKAIRRCVEQALAGYQTSLEAMLEEMNVLDRYYLRVEPEHYTGKVSKSLQGVIRKATSRARTRTSARVFKQITEIGPDGTPRLREAPPLLAHVDEETEAPLVEAVQEYLAAVPADVALLLSHFRITDVALRVVGVGSVGTRCYLIILVGPNGTPLILQIKEATRSVLDEYGGWAQPESLNAAVAAKGQGVRVIDGQQILQAMSDVFLGTTRKDGRDYYVRQFHDMKGSVDIGAMSAATFGEYVVACAVLLARAHSQSANASILRGYVGTNATVHQAVAEWSYAYADKSLEDFHRLRAAAAAGDIEVAENPAR</sequence>
<dbReference type="OrthoDB" id="1491115at2"/>
<protein>
    <recommendedName>
        <fullName evidence="3">DUF2252 domain-containing protein</fullName>
    </recommendedName>
</protein>
<reference evidence="1 2" key="1">
    <citation type="submission" date="2017-01" db="EMBL/GenBank/DDBJ databases">
        <authorList>
            <consortium name="Urmite Genomes"/>
        </authorList>
    </citation>
    <scope>NUCLEOTIDE SEQUENCE [LARGE SCALE GENOMIC DNA]</scope>
    <source>
        <strain evidence="1 2">AB308</strain>
    </source>
</reference>